<dbReference type="Proteomes" id="UP000735302">
    <property type="component" value="Unassembled WGS sequence"/>
</dbReference>
<reference evidence="2 3" key="1">
    <citation type="journal article" date="2021" name="Elife">
        <title>Chloroplast acquisition without the gene transfer in kleptoplastic sea slugs, Plakobranchus ocellatus.</title>
        <authorList>
            <person name="Maeda T."/>
            <person name="Takahashi S."/>
            <person name="Yoshida T."/>
            <person name="Shimamura S."/>
            <person name="Takaki Y."/>
            <person name="Nagai Y."/>
            <person name="Toyoda A."/>
            <person name="Suzuki Y."/>
            <person name="Arimoto A."/>
            <person name="Ishii H."/>
            <person name="Satoh N."/>
            <person name="Nishiyama T."/>
            <person name="Hasebe M."/>
            <person name="Maruyama T."/>
            <person name="Minagawa J."/>
            <person name="Obokata J."/>
            <person name="Shigenobu S."/>
        </authorList>
    </citation>
    <scope>NUCLEOTIDE SEQUENCE [LARGE SCALE GENOMIC DNA]</scope>
</reference>
<name>A0AAV3YGQ9_9GAST</name>
<dbReference type="EMBL" id="BLXT01000976">
    <property type="protein sequence ID" value="GFN82264.1"/>
    <property type="molecule type" value="Genomic_DNA"/>
</dbReference>
<feature type="compositionally biased region" description="Basic and acidic residues" evidence="1">
    <location>
        <begin position="79"/>
        <end position="95"/>
    </location>
</feature>
<feature type="region of interest" description="Disordered" evidence="1">
    <location>
        <begin position="38"/>
        <end position="95"/>
    </location>
</feature>
<organism evidence="2 3">
    <name type="scientific">Plakobranchus ocellatus</name>
    <dbReference type="NCBI Taxonomy" id="259542"/>
    <lineage>
        <taxon>Eukaryota</taxon>
        <taxon>Metazoa</taxon>
        <taxon>Spiralia</taxon>
        <taxon>Lophotrochozoa</taxon>
        <taxon>Mollusca</taxon>
        <taxon>Gastropoda</taxon>
        <taxon>Heterobranchia</taxon>
        <taxon>Euthyneura</taxon>
        <taxon>Panpulmonata</taxon>
        <taxon>Sacoglossa</taxon>
        <taxon>Placobranchoidea</taxon>
        <taxon>Plakobranchidae</taxon>
        <taxon>Plakobranchus</taxon>
    </lineage>
</organism>
<dbReference type="AlphaFoldDB" id="A0AAV3YGQ9"/>
<gene>
    <name evidence="2" type="ORF">PoB_000877000</name>
</gene>
<sequence length="95" mass="10097">MSNTIEILKSIWSEKSAMRQNREAHLLRLFFFSRVTRAKRKRGRGMRGGEGGGGGKTGMGGGGGGGTGMGGGGGGTRLGGEKKVKEQKWEEQELQ</sequence>
<accession>A0AAV3YGQ9</accession>
<evidence type="ECO:0000313" key="2">
    <source>
        <dbReference type="EMBL" id="GFN82264.1"/>
    </source>
</evidence>
<proteinExistence type="predicted"/>
<evidence type="ECO:0000256" key="1">
    <source>
        <dbReference type="SAM" id="MobiDB-lite"/>
    </source>
</evidence>
<protein>
    <submittedName>
        <fullName evidence="2">Uncharacterized protein</fullName>
    </submittedName>
</protein>
<feature type="compositionally biased region" description="Gly residues" evidence="1">
    <location>
        <begin position="46"/>
        <end position="78"/>
    </location>
</feature>
<comment type="caution">
    <text evidence="2">The sequence shown here is derived from an EMBL/GenBank/DDBJ whole genome shotgun (WGS) entry which is preliminary data.</text>
</comment>
<keyword evidence="3" id="KW-1185">Reference proteome</keyword>
<evidence type="ECO:0000313" key="3">
    <source>
        <dbReference type="Proteomes" id="UP000735302"/>
    </source>
</evidence>